<dbReference type="Proteomes" id="UP000887575">
    <property type="component" value="Unassembled WGS sequence"/>
</dbReference>
<dbReference type="GO" id="GO:0046872">
    <property type="term" value="F:metal ion binding"/>
    <property type="evidence" value="ECO:0007669"/>
    <property type="project" value="UniProtKB-KW"/>
</dbReference>
<evidence type="ECO:0000256" key="2">
    <source>
        <dbReference type="ARBA" id="ARBA00005300"/>
    </source>
</evidence>
<dbReference type="PANTHER" id="PTHR10642:SF26">
    <property type="entry name" value="RIBONUCLEASE H1"/>
    <property type="match status" value="1"/>
</dbReference>
<organism evidence="10 11">
    <name type="scientific">Mesorhabditis belari</name>
    <dbReference type="NCBI Taxonomy" id="2138241"/>
    <lineage>
        <taxon>Eukaryota</taxon>
        <taxon>Metazoa</taxon>
        <taxon>Ecdysozoa</taxon>
        <taxon>Nematoda</taxon>
        <taxon>Chromadorea</taxon>
        <taxon>Rhabditida</taxon>
        <taxon>Rhabditina</taxon>
        <taxon>Rhabditomorpha</taxon>
        <taxon>Rhabditoidea</taxon>
        <taxon>Rhabditidae</taxon>
        <taxon>Mesorhabditinae</taxon>
        <taxon>Mesorhabditis</taxon>
    </lineage>
</organism>
<dbReference type="GO" id="GO:0004523">
    <property type="term" value="F:RNA-DNA hybrid ribonuclease activity"/>
    <property type="evidence" value="ECO:0007669"/>
    <property type="project" value="UniProtKB-EC"/>
</dbReference>
<reference evidence="11" key="1">
    <citation type="submission" date="2024-02" db="UniProtKB">
        <authorList>
            <consortium name="WormBaseParasite"/>
        </authorList>
    </citation>
    <scope>IDENTIFICATION</scope>
</reference>
<evidence type="ECO:0000256" key="4">
    <source>
        <dbReference type="ARBA" id="ARBA00022722"/>
    </source>
</evidence>
<feature type="compositionally biased region" description="Polar residues" evidence="8">
    <location>
        <begin position="113"/>
        <end position="131"/>
    </location>
</feature>
<dbReference type="InterPro" id="IPR050092">
    <property type="entry name" value="RNase_H"/>
</dbReference>
<sequence length="498" mass="55965">MAFQLETLVLSELLDGKMGNLKEKINSTSAARSEEPMQTTPMDTSMIEEINASEIQENLPEELEPQEVIPATRSNPDNEQTRIAANNEETLTESNLDTVIAKPQNVTTDDIRSTSLRTESGGTLAKNQTESRQIEDELTIDPTEEEQSVLKRRMSIAVNLTSILQEPIREETNYVAAKDKSSSAKDADDDDIILVRALKKQENRDVKLKKWQDRARAWNNSYTAQDFGHTVGSADPGNEKFPEKHVIIYTDGSFNVQSGYGGIGMFVGNGHPLELGLAMEKGLKSSFVPELFAIIVALCRVYCWAGYRDQSIILRTDCKDCVTAISNLCKGEKKELQDNNKKNLEADNRENLKFVQHIIKQFSAKVVLQWVEAHSDSGKHPGNKMADALAVDARKSAEARDPDAQASPQKSQSPDKQPRKRKVSFNESEHQYTKDEEKQMPAKPRTWENLLEDFAAKSLCARRLDRMKKAEDNEEENNDDGYNPKSKLGIRFLSEINV</sequence>
<dbReference type="InterPro" id="IPR012337">
    <property type="entry name" value="RNaseH-like_sf"/>
</dbReference>
<feature type="region of interest" description="Disordered" evidence="8">
    <location>
        <begin position="468"/>
        <end position="498"/>
    </location>
</feature>
<feature type="compositionally biased region" description="Basic and acidic residues" evidence="8">
    <location>
        <begin position="427"/>
        <end position="440"/>
    </location>
</feature>
<evidence type="ECO:0000256" key="1">
    <source>
        <dbReference type="ARBA" id="ARBA00000077"/>
    </source>
</evidence>
<name>A0AAF3JC13_9BILA</name>
<feature type="compositionally biased region" description="Basic and acidic residues" evidence="8">
    <location>
        <begin position="393"/>
        <end position="403"/>
    </location>
</feature>
<keyword evidence="5" id="KW-0479">Metal-binding</keyword>
<keyword evidence="7" id="KW-0378">Hydrolase</keyword>
<evidence type="ECO:0000256" key="5">
    <source>
        <dbReference type="ARBA" id="ARBA00022723"/>
    </source>
</evidence>
<proteinExistence type="inferred from homology"/>
<feature type="region of interest" description="Disordered" evidence="8">
    <location>
        <begin position="113"/>
        <end position="134"/>
    </location>
</feature>
<keyword evidence="4" id="KW-0540">Nuclease</keyword>
<dbReference type="WBParaSite" id="MBELARI_LOCUS953">
    <property type="protein sequence ID" value="MBELARI_LOCUS953"/>
    <property type="gene ID" value="MBELARI_LOCUS953"/>
</dbReference>
<feature type="compositionally biased region" description="Polar residues" evidence="8">
    <location>
        <begin position="406"/>
        <end position="415"/>
    </location>
</feature>
<dbReference type="Gene3D" id="3.30.420.10">
    <property type="entry name" value="Ribonuclease H-like superfamily/Ribonuclease H"/>
    <property type="match status" value="1"/>
</dbReference>
<dbReference type="InterPro" id="IPR002156">
    <property type="entry name" value="RNaseH_domain"/>
</dbReference>
<feature type="region of interest" description="Disordered" evidence="8">
    <location>
        <begin position="393"/>
        <end position="447"/>
    </location>
</feature>
<comment type="catalytic activity">
    <reaction evidence="1">
        <text>Endonucleolytic cleavage to 5'-phosphomonoester.</text>
        <dbReference type="EC" id="3.1.26.4"/>
    </reaction>
</comment>
<evidence type="ECO:0000259" key="9">
    <source>
        <dbReference type="PROSITE" id="PS50879"/>
    </source>
</evidence>
<keyword evidence="10" id="KW-1185">Reference proteome</keyword>
<feature type="domain" description="RNase H type-1" evidence="9">
    <location>
        <begin position="242"/>
        <end position="395"/>
    </location>
</feature>
<dbReference type="PROSITE" id="PS50879">
    <property type="entry name" value="RNASE_H_1"/>
    <property type="match status" value="1"/>
</dbReference>
<dbReference type="PANTHER" id="PTHR10642">
    <property type="entry name" value="RIBONUCLEASE H1"/>
    <property type="match status" value="1"/>
</dbReference>
<evidence type="ECO:0000256" key="6">
    <source>
        <dbReference type="ARBA" id="ARBA00022759"/>
    </source>
</evidence>
<evidence type="ECO:0000313" key="10">
    <source>
        <dbReference type="Proteomes" id="UP000887575"/>
    </source>
</evidence>
<comment type="similarity">
    <text evidence="2">Belongs to the RNase H family.</text>
</comment>
<keyword evidence="6" id="KW-0255">Endonuclease</keyword>
<dbReference type="AlphaFoldDB" id="A0AAF3JC13"/>
<dbReference type="SUPFAM" id="SSF53098">
    <property type="entry name" value="Ribonuclease H-like"/>
    <property type="match status" value="1"/>
</dbReference>
<evidence type="ECO:0000256" key="3">
    <source>
        <dbReference type="ARBA" id="ARBA00012180"/>
    </source>
</evidence>
<protein>
    <recommendedName>
        <fullName evidence="3">ribonuclease H</fullName>
        <ecNumber evidence="3">3.1.26.4</ecNumber>
    </recommendedName>
</protein>
<dbReference type="EC" id="3.1.26.4" evidence="3"/>
<evidence type="ECO:0000313" key="11">
    <source>
        <dbReference type="WBParaSite" id="MBELARI_LOCUS953"/>
    </source>
</evidence>
<dbReference type="GO" id="GO:0043137">
    <property type="term" value="P:DNA replication, removal of RNA primer"/>
    <property type="evidence" value="ECO:0007669"/>
    <property type="project" value="TreeGrafter"/>
</dbReference>
<evidence type="ECO:0000256" key="7">
    <source>
        <dbReference type="ARBA" id="ARBA00022801"/>
    </source>
</evidence>
<dbReference type="InterPro" id="IPR036397">
    <property type="entry name" value="RNaseH_sf"/>
</dbReference>
<dbReference type="Pfam" id="PF00075">
    <property type="entry name" value="RNase_H"/>
    <property type="match status" value="1"/>
</dbReference>
<accession>A0AAF3JC13</accession>
<evidence type="ECO:0000256" key="8">
    <source>
        <dbReference type="SAM" id="MobiDB-lite"/>
    </source>
</evidence>
<dbReference type="GO" id="GO:0003676">
    <property type="term" value="F:nucleic acid binding"/>
    <property type="evidence" value="ECO:0007669"/>
    <property type="project" value="InterPro"/>
</dbReference>